<comment type="caution">
    <text evidence="1">The sequence shown here is derived from an EMBL/GenBank/DDBJ whole genome shotgun (WGS) entry which is preliminary data.</text>
</comment>
<dbReference type="AlphaFoldDB" id="A0AAV9EA03"/>
<proteinExistence type="predicted"/>
<evidence type="ECO:0000313" key="2">
    <source>
        <dbReference type="Proteomes" id="UP001180020"/>
    </source>
</evidence>
<dbReference type="Proteomes" id="UP001180020">
    <property type="component" value="Unassembled WGS sequence"/>
</dbReference>
<keyword evidence="2" id="KW-1185">Reference proteome</keyword>
<reference evidence="1" key="2">
    <citation type="submission" date="2023-06" db="EMBL/GenBank/DDBJ databases">
        <authorList>
            <person name="Ma L."/>
            <person name="Liu K.-W."/>
            <person name="Li Z."/>
            <person name="Hsiao Y.-Y."/>
            <person name="Qi Y."/>
            <person name="Fu T."/>
            <person name="Tang G."/>
            <person name="Zhang D."/>
            <person name="Sun W.-H."/>
            <person name="Liu D.-K."/>
            <person name="Li Y."/>
            <person name="Chen G.-Z."/>
            <person name="Liu X.-D."/>
            <person name="Liao X.-Y."/>
            <person name="Jiang Y.-T."/>
            <person name="Yu X."/>
            <person name="Hao Y."/>
            <person name="Huang J."/>
            <person name="Zhao X.-W."/>
            <person name="Ke S."/>
            <person name="Chen Y.-Y."/>
            <person name="Wu W.-L."/>
            <person name="Hsu J.-L."/>
            <person name="Lin Y.-F."/>
            <person name="Huang M.-D."/>
            <person name="Li C.-Y."/>
            <person name="Huang L."/>
            <person name="Wang Z.-W."/>
            <person name="Zhao X."/>
            <person name="Zhong W.-Y."/>
            <person name="Peng D.-H."/>
            <person name="Ahmad S."/>
            <person name="Lan S."/>
            <person name="Zhang J.-S."/>
            <person name="Tsai W.-C."/>
            <person name="Van De Peer Y."/>
            <person name="Liu Z.-J."/>
        </authorList>
    </citation>
    <scope>NUCLEOTIDE SEQUENCE</scope>
    <source>
        <strain evidence="1">CP</strain>
        <tissue evidence="1">Leaves</tissue>
    </source>
</reference>
<dbReference type="EMBL" id="JAUJYO010000008">
    <property type="protein sequence ID" value="KAK1309690.1"/>
    <property type="molecule type" value="Genomic_DNA"/>
</dbReference>
<accession>A0AAV9EA03</accession>
<sequence length="126" mass="14349">MRFHAGKPPTVRFEESCDVQKTNNASSNQVTQSFHLHPAIEGVKEANQEIFSFAWEAGATRLWSGSPGPPQVQDILESIFICLECCRSSDFNCLTEMLKEKRQPWLLSTNYEVGKVSPKWRAPYKE</sequence>
<name>A0AAV9EA03_ACOCL</name>
<protein>
    <submittedName>
        <fullName evidence="1">Uncharacterized protein</fullName>
    </submittedName>
</protein>
<reference evidence="1" key="1">
    <citation type="journal article" date="2023" name="Nat. Commun.">
        <title>Diploid and tetraploid genomes of Acorus and the evolution of monocots.</title>
        <authorList>
            <person name="Ma L."/>
            <person name="Liu K.W."/>
            <person name="Li Z."/>
            <person name="Hsiao Y.Y."/>
            <person name="Qi Y."/>
            <person name="Fu T."/>
            <person name="Tang G.D."/>
            <person name="Zhang D."/>
            <person name="Sun W.H."/>
            <person name="Liu D.K."/>
            <person name="Li Y."/>
            <person name="Chen G.Z."/>
            <person name="Liu X.D."/>
            <person name="Liao X.Y."/>
            <person name="Jiang Y.T."/>
            <person name="Yu X."/>
            <person name="Hao Y."/>
            <person name="Huang J."/>
            <person name="Zhao X.W."/>
            <person name="Ke S."/>
            <person name="Chen Y.Y."/>
            <person name="Wu W.L."/>
            <person name="Hsu J.L."/>
            <person name="Lin Y.F."/>
            <person name="Huang M.D."/>
            <person name="Li C.Y."/>
            <person name="Huang L."/>
            <person name="Wang Z.W."/>
            <person name="Zhao X."/>
            <person name="Zhong W.Y."/>
            <person name="Peng D.H."/>
            <person name="Ahmad S."/>
            <person name="Lan S."/>
            <person name="Zhang J.S."/>
            <person name="Tsai W.C."/>
            <person name="Van de Peer Y."/>
            <person name="Liu Z.J."/>
        </authorList>
    </citation>
    <scope>NUCLEOTIDE SEQUENCE</scope>
    <source>
        <strain evidence="1">CP</strain>
    </source>
</reference>
<gene>
    <name evidence="1" type="ORF">QJS10_CPA08g01878</name>
</gene>
<evidence type="ECO:0000313" key="1">
    <source>
        <dbReference type="EMBL" id="KAK1309690.1"/>
    </source>
</evidence>
<organism evidence="1 2">
    <name type="scientific">Acorus calamus</name>
    <name type="common">Sweet flag</name>
    <dbReference type="NCBI Taxonomy" id="4465"/>
    <lineage>
        <taxon>Eukaryota</taxon>
        <taxon>Viridiplantae</taxon>
        <taxon>Streptophyta</taxon>
        <taxon>Embryophyta</taxon>
        <taxon>Tracheophyta</taxon>
        <taxon>Spermatophyta</taxon>
        <taxon>Magnoliopsida</taxon>
        <taxon>Liliopsida</taxon>
        <taxon>Acoraceae</taxon>
        <taxon>Acorus</taxon>
    </lineage>
</organism>